<comment type="pathway">
    <text evidence="2">Lipid metabolism; fatty acid reduction for biolumincescence.</text>
</comment>
<dbReference type="EMBL" id="AP025516">
    <property type="protein sequence ID" value="BDD88093.1"/>
    <property type="molecule type" value="Genomic_DNA"/>
</dbReference>
<keyword evidence="11" id="KW-1185">Reference proteome</keyword>
<dbReference type="Proteomes" id="UP000830055">
    <property type="component" value="Chromosome"/>
</dbReference>
<sequence>MEFYLFGSCIERNEPVDETLMRQVLHQAREVQTSLQSVDHRAIIDLLDALADRWQDPQYPYRRQALEQLPTRIRFSVPMIEAGIDTMIGLLRKENLYARLDCDLGDRRFLQDWTMDSHFNGLIKAQPLGIVAHVSAGNVFVGGVDSLIQGIVTKNVNIMKMSTVDPLFPVLFARSLLDLDSTGVVGRSLALLTWKGGDESVEEVLKQHCDGIVVYGGKQTVHSYRHHLGLHTRLIEYGPKYSFVLVDKTELHKRGLKNTAHQIARDGVMWEQSACSSPHVVYINDRQAARELLEALAESFEEWAGIYPPGPLTDDEATEITKVRELARAEKALGVGDYRFSPHLSWTIVIKEDDAFETSCLHRTLLIKPVANLDVALAAVEQMGHYIQTVALVTDEKTARTAATRLANHGADRFVEPGRMAVRKHGTPHDGTRGLAELVRWVSLARDQYELPVHDCRWRPYSAEEDRFDFIEPSQRQAMVLSRLTTLVEQCRRQSPLLTERYGSLSLASFDDFLRFPLMTGSDYRDHLPPYGDGLLTGPVSGGYTFSSGGTTGRPKLVYRTHEEQQYNAARLGKGLALSVFHPGDTVANLLFAGNLWASFVSYNQALEHTGCRILPISGNLAIESIVAYLRLFKPNGAITIPSVLLGLAAHVEQHRITDIRLEKVATGGEHLFAGAREYLQRVLGISIFASTGYTTNDTGAIGYQCQACQHHLHHVHEDLHYVEILHPETLAPVAVGEIGKIVVTNLQRILMPTIRYDVGDLGRWVDTPCPCGRTTRLFELLGRADDVLIIGGGNVQPETVAAAVHDIDGLSEQFQMVAELAGHLDRLVIRVERSGPHQRSNEELARSLLAQIYQTSKEVKEMVRQRLAAEPRIEILPEGGLERNPKTGKIRLSIDRR</sequence>
<evidence type="ECO:0000256" key="7">
    <source>
        <dbReference type="ARBA" id="ARBA00023223"/>
    </source>
</evidence>
<dbReference type="SUPFAM" id="SSF56801">
    <property type="entry name" value="Acetyl-CoA synthetase-like"/>
    <property type="match status" value="1"/>
</dbReference>
<evidence type="ECO:0000256" key="5">
    <source>
        <dbReference type="ARBA" id="ARBA00022857"/>
    </source>
</evidence>
<proteinExistence type="inferred from homology"/>
<evidence type="ECO:0000256" key="8">
    <source>
        <dbReference type="ARBA" id="ARBA00049412"/>
    </source>
</evidence>
<comment type="function">
    <text evidence="1">LuxC is the fatty acid reductase enzyme responsible for synthesis of the aldehyde substrate for the luminescent reaction catalyzed by luciferase.</text>
</comment>
<dbReference type="Gene3D" id="3.40.309.10">
    <property type="entry name" value="Aldehyde Dehydrogenase, Chain A, domain 2"/>
    <property type="match status" value="1"/>
</dbReference>
<name>A0ABN6M967_9BACT</name>
<evidence type="ECO:0000313" key="10">
    <source>
        <dbReference type="EMBL" id="BDD88093.1"/>
    </source>
</evidence>
<evidence type="ECO:0000256" key="1">
    <source>
        <dbReference type="ARBA" id="ARBA00003277"/>
    </source>
</evidence>
<dbReference type="CDD" id="cd07080">
    <property type="entry name" value="ALDH_Acyl-CoA-Red_LuxC"/>
    <property type="match status" value="1"/>
</dbReference>
<dbReference type="Gene3D" id="3.40.50.12780">
    <property type="entry name" value="N-terminal domain of ligase-like"/>
    <property type="match status" value="1"/>
</dbReference>
<reference evidence="10 11" key="1">
    <citation type="submission" date="2022-01" db="EMBL/GenBank/DDBJ databases">
        <title>Desulfofustis limnae sp. nov., a novel mesophilic sulfate-reducing bacterium isolated from marsh soil.</title>
        <authorList>
            <person name="Watanabe M."/>
            <person name="Takahashi A."/>
            <person name="Kojima H."/>
            <person name="Fukui M."/>
        </authorList>
    </citation>
    <scope>NUCLEOTIDE SEQUENCE [LARGE SCALE GENOMIC DNA]</scope>
    <source>
        <strain evidence="10 11">PPLL</strain>
    </source>
</reference>
<evidence type="ECO:0000256" key="6">
    <source>
        <dbReference type="ARBA" id="ARBA00023002"/>
    </source>
</evidence>
<dbReference type="PANTHER" id="PTHR43845:SF1">
    <property type="entry name" value="BLR5969 PROTEIN"/>
    <property type="match status" value="1"/>
</dbReference>
<dbReference type="InterPro" id="IPR016161">
    <property type="entry name" value="Ald_DH/histidinol_DH"/>
</dbReference>
<evidence type="ECO:0000259" key="9">
    <source>
        <dbReference type="Pfam" id="PF14535"/>
    </source>
</evidence>
<comment type="catalytic activity">
    <reaction evidence="8">
        <text>a long-chain fatty aldehyde + NADP(+) + CoA = a long-chain fatty acyl-CoA + NADPH + H(+)</text>
        <dbReference type="Rhea" id="RHEA:15437"/>
        <dbReference type="ChEBI" id="CHEBI:15378"/>
        <dbReference type="ChEBI" id="CHEBI:17176"/>
        <dbReference type="ChEBI" id="CHEBI:57287"/>
        <dbReference type="ChEBI" id="CHEBI:57783"/>
        <dbReference type="ChEBI" id="CHEBI:58349"/>
        <dbReference type="ChEBI" id="CHEBI:83139"/>
        <dbReference type="EC" id="1.2.1.50"/>
    </reaction>
</comment>
<dbReference type="InterPro" id="IPR028154">
    <property type="entry name" value="AMP-dep_Lig_C"/>
</dbReference>
<keyword evidence="5" id="KW-0521">NADP</keyword>
<keyword evidence="7" id="KW-0455">Luminescence</keyword>
<dbReference type="PANTHER" id="PTHR43845">
    <property type="entry name" value="BLR5969 PROTEIN"/>
    <property type="match status" value="1"/>
</dbReference>
<dbReference type="InterPro" id="IPR016162">
    <property type="entry name" value="Ald_DH_N"/>
</dbReference>
<dbReference type="Gene3D" id="3.40.605.10">
    <property type="entry name" value="Aldehyde Dehydrogenase, Chain A, domain 1"/>
    <property type="match status" value="1"/>
</dbReference>
<dbReference type="Pfam" id="PF14535">
    <property type="entry name" value="AMP-binding_C_2"/>
    <property type="match status" value="1"/>
</dbReference>
<evidence type="ECO:0000256" key="2">
    <source>
        <dbReference type="ARBA" id="ARBA00004908"/>
    </source>
</evidence>
<dbReference type="InterPro" id="IPR042099">
    <property type="entry name" value="ANL_N_sf"/>
</dbReference>
<dbReference type="EC" id="1.2.1.50" evidence="4"/>
<dbReference type="InterPro" id="IPR045851">
    <property type="entry name" value="AMP-bd_C_sf"/>
</dbReference>
<dbReference type="Pfam" id="PF05893">
    <property type="entry name" value="LuxC"/>
    <property type="match status" value="1"/>
</dbReference>
<organism evidence="10 11">
    <name type="scientific">Desulfofustis limnaeus</name>
    <dbReference type="NCBI Taxonomy" id="2740163"/>
    <lineage>
        <taxon>Bacteria</taxon>
        <taxon>Pseudomonadati</taxon>
        <taxon>Thermodesulfobacteriota</taxon>
        <taxon>Desulfobulbia</taxon>
        <taxon>Desulfobulbales</taxon>
        <taxon>Desulfocapsaceae</taxon>
        <taxon>Desulfofustis</taxon>
    </lineage>
</organism>
<keyword evidence="6" id="KW-0560">Oxidoreductase</keyword>
<evidence type="ECO:0000313" key="11">
    <source>
        <dbReference type="Proteomes" id="UP000830055"/>
    </source>
</evidence>
<dbReference type="InterPro" id="IPR016163">
    <property type="entry name" value="Ald_DH_C"/>
</dbReference>
<feature type="domain" description="AMP-dependent ligase C-terminal" evidence="9">
    <location>
        <begin position="793"/>
        <end position="898"/>
    </location>
</feature>
<dbReference type="SUPFAM" id="SSF53720">
    <property type="entry name" value="ALDH-like"/>
    <property type="match status" value="1"/>
</dbReference>
<accession>A0ABN6M967</accession>
<evidence type="ECO:0000256" key="4">
    <source>
        <dbReference type="ARBA" id="ARBA00013020"/>
    </source>
</evidence>
<dbReference type="InterPro" id="IPR008670">
    <property type="entry name" value="CoA_reduct_LuxC"/>
</dbReference>
<gene>
    <name evidence="10" type="ORF">DPPLL_24580</name>
</gene>
<comment type="similarity">
    <text evidence="3">Belongs to the LuxC family.</text>
</comment>
<dbReference type="Gene3D" id="3.30.300.30">
    <property type="match status" value="1"/>
</dbReference>
<dbReference type="RefSeq" id="WP_284151483.1">
    <property type="nucleotide sequence ID" value="NZ_AP025516.1"/>
</dbReference>
<protein>
    <recommendedName>
        <fullName evidence="4">long-chain-fatty-acyl-CoA reductase</fullName>
        <ecNumber evidence="4">1.2.1.50</ecNumber>
    </recommendedName>
</protein>
<evidence type="ECO:0000256" key="3">
    <source>
        <dbReference type="ARBA" id="ARBA00010915"/>
    </source>
</evidence>